<evidence type="ECO:0000313" key="5">
    <source>
        <dbReference type="Proteomes" id="UP000266841"/>
    </source>
</evidence>
<feature type="domain" description="SAYSvFN" evidence="3">
    <location>
        <begin position="141"/>
        <end position="207"/>
    </location>
</feature>
<dbReference type="PANTHER" id="PTHR13527:SF0">
    <property type="entry name" value="SAYSVFN DOMAIN-CONTAINING PROTEIN 1"/>
    <property type="match status" value="1"/>
</dbReference>
<evidence type="ECO:0000256" key="1">
    <source>
        <dbReference type="SAM" id="MobiDB-lite"/>
    </source>
</evidence>
<dbReference type="eggNOG" id="ENOG502RW9Q">
    <property type="taxonomic scope" value="Eukaryota"/>
</dbReference>
<feature type="compositionally biased region" description="Low complexity" evidence="1">
    <location>
        <begin position="265"/>
        <end position="275"/>
    </location>
</feature>
<keyword evidence="5" id="KW-1185">Reference proteome</keyword>
<feature type="compositionally biased region" description="Basic residues" evidence="1">
    <location>
        <begin position="300"/>
        <end position="311"/>
    </location>
</feature>
<accession>K0TCZ9</accession>
<evidence type="ECO:0000256" key="2">
    <source>
        <dbReference type="SAM" id="Phobius"/>
    </source>
</evidence>
<gene>
    <name evidence="4" type="ORF">THAOC_10446</name>
</gene>
<keyword evidence="2" id="KW-1133">Transmembrane helix</keyword>
<feature type="region of interest" description="Disordered" evidence="1">
    <location>
        <begin position="1"/>
        <end position="20"/>
    </location>
</feature>
<feature type="region of interest" description="Disordered" evidence="1">
    <location>
        <begin position="240"/>
        <end position="353"/>
    </location>
</feature>
<evidence type="ECO:0000259" key="3">
    <source>
        <dbReference type="Pfam" id="PF10260"/>
    </source>
</evidence>
<reference evidence="4 5" key="1">
    <citation type="journal article" date="2012" name="Genome Biol.">
        <title>Genome and low-iron response of an oceanic diatom adapted to chronic iron limitation.</title>
        <authorList>
            <person name="Lommer M."/>
            <person name="Specht M."/>
            <person name="Roy A.S."/>
            <person name="Kraemer L."/>
            <person name="Andreson R."/>
            <person name="Gutowska M.A."/>
            <person name="Wolf J."/>
            <person name="Bergner S.V."/>
            <person name="Schilhabel M.B."/>
            <person name="Klostermeier U.C."/>
            <person name="Beiko R.G."/>
            <person name="Rosenstiel P."/>
            <person name="Hippler M."/>
            <person name="Laroche J."/>
        </authorList>
    </citation>
    <scope>NUCLEOTIDE SEQUENCE [LARGE SCALE GENOMIC DNA]</scope>
    <source>
        <strain evidence="4 5">CCMP1005</strain>
    </source>
</reference>
<keyword evidence="2" id="KW-0472">Membrane</keyword>
<dbReference type="OrthoDB" id="71310at2759"/>
<comment type="caution">
    <text evidence="4">The sequence shown here is derived from an EMBL/GenBank/DDBJ whole genome shotgun (WGS) entry which is preliminary data.</text>
</comment>
<protein>
    <recommendedName>
        <fullName evidence="3">SAYSvFN domain-containing protein</fullName>
    </recommendedName>
</protein>
<dbReference type="Pfam" id="PF10260">
    <property type="entry name" value="SAYSvFN"/>
    <property type="match status" value="1"/>
</dbReference>
<keyword evidence="2" id="KW-0812">Transmembrane</keyword>
<dbReference type="InterPro" id="IPR039159">
    <property type="entry name" value="SAYSD1"/>
</dbReference>
<feature type="transmembrane region" description="Helical" evidence="2">
    <location>
        <begin position="156"/>
        <end position="174"/>
    </location>
</feature>
<proteinExistence type="predicted"/>
<dbReference type="EMBL" id="AGNL01011456">
    <property type="protein sequence ID" value="EJK68377.1"/>
    <property type="molecule type" value="Genomic_DNA"/>
</dbReference>
<dbReference type="PANTHER" id="PTHR13527">
    <property type="entry name" value="SAYSVFN DOMAIN-CONTAINING PROTEIN 1"/>
    <property type="match status" value="1"/>
</dbReference>
<feature type="transmembrane region" description="Helical" evidence="2">
    <location>
        <begin position="126"/>
        <end position="144"/>
    </location>
</feature>
<dbReference type="OMA" id="YEIQPFR"/>
<evidence type="ECO:0000313" key="4">
    <source>
        <dbReference type="EMBL" id="EJK68377.1"/>
    </source>
</evidence>
<dbReference type="Proteomes" id="UP000266841">
    <property type="component" value="Unassembled WGS sequence"/>
</dbReference>
<feature type="compositionally biased region" description="Basic and acidic residues" evidence="1">
    <location>
        <begin position="312"/>
        <end position="322"/>
    </location>
</feature>
<feature type="compositionally biased region" description="Basic and acidic residues" evidence="1">
    <location>
        <begin position="339"/>
        <end position="353"/>
    </location>
</feature>
<dbReference type="InterPro" id="IPR019387">
    <property type="entry name" value="SAYSvFN_dom"/>
</dbReference>
<feature type="compositionally biased region" description="Acidic residues" evidence="1">
    <location>
        <begin position="276"/>
        <end position="289"/>
    </location>
</feature>
<organism evidence="4 5">
    <name type="scientific">Thalassiosira oceanica</name>
    <name type="common">Marine diatom</name>
    <dbReference type="NCBI Taxonomy" id="159749"/>
    <lineage>
        <taxon>Eukaryota</taxon>
        <taxon>Sar</taxon>
        <taxon>Stramenopiles</taxon>
        <taxon>Ochrophyta</taxon>
        <taxon>Bacillariophyta</taxon>
        <taxon>Coscinodiscophyceae</taxon>
        <taxon>Thalassiosirophycidae</taxon>
        <taxon>Thalassiosirales</taxon>
        <taxon>Thalassiosiraceae</taxon>
        <taxon>Thalassiosira</taxon>
    </lineage>
</organism>
<name>K0TCZ9_THAOC</name>
<dbReference type="AlphaFoldDB" id="K0TCZ9"/>
<sequence>MNRNHRNNHFLPQNRRRQLDPTRHLQSRELWNRVRYYESEPNPCRLKIASAKFQAILYEIQPFRVRPLLERTRIFLVQEDGAVQIKNKTLDCINWCAGVLKSLIRLLARISKWAHGELKECNKWQLFRLFYLTASTIFGVYAWYRTVLYMHEHYAAGPAVIILTFIALILGPGLSDHTDTSVPSAYSVFNGGMRLLGDLDADTLARQFAGGGGLGGMAERVGNNDVVHPGDNDNIDNIAIQHNAEEDEQVNERRRRRRLEEAQDDIAPAAQAAPLLDEDDPDSEEDENAAPDAVANRNDGRRRKSGKKARRRNLELRREMQRQRQAAAAMGFGMGDGDNDARDREARMALEGN</sequence>